<gene>
    <name evidence="2" type="ORF">EHO57_13820</name>
</gene>
<dbReference type="InterPro" id="IPR042075">
    <property type="entry name" value="KorB_DNA-db"/>
</dbReference>
<dbReference type="GO" id="GO:0007059">
    <property type="term" value="P:chromosome segregation"/>
    <property type="evidence" value="ECO:0007669"/>
    <property type="project" value="TreeGrafter"/>
</dbReference>
<dbReference type="Gene3D" id="3.90.1530.10">
    <property type="entry name" value="Conserved hypothetical protein from pyrococcus furiosus pfu- 392566-001, ParB domain"/>
    <property type="match status" value="1"/>
</dbReference>
<evidence type="ECO:0000259" key="1">
    <source>
        <dbReference type="SMART" id="SM00470"/>
    </source>
</evidence>
<dbReference type="PANTHER" id="PTHR33375:SF1">
    <property type="entry name" value="CHROMOSOME-PARTITIONING PROTEIN PARB-RELATED"/>
    <property type="match status" value="1"/>
</dbReference>
<dbReference type="SUPFAM" id="SSF110849">
    <property type="entry name" value="ParB/Sulfiredoxin"/>
    <property type="match status" value="1"/>
</dbReference>
<evidence type="ECO:0000313" key="3">
    <source>
        <dbReference type="Proteomes" id="UP000297946"/>
    </source>
</evidence>
<reference evidence="2 3" key="1">
    <citation type="journal article" date="2019" name="PLoS Negl. Trop. Dis.">
        <title>Revisiting the worldwide diversity of Leptospira species in the environment.</title>
        <authorList>
            <person name="Vincent A.T."/>
            <person name="Schiettekatte O."/>
            <person name="Bourhy P."/>
            <person name="Veyrier F.J."/>
            <person name="Picardeau M."/>
        </authorList>
    </citation>
    <scope>NUCLEOTIDE SEQUENCE [LARGE SCALE GENOMIC DNA]</scope>
    <source>
        <strain evidence="2 3">SSW18</strain>
    </source>
</reference>
<comment type="caution">
    <text evidence="2">The sequence shown here is derived from an EMBL/GenBank/DDBJ whole genome shotgun (WGS) entry which is preliminary data.</text>
</comment>
<dbReference type="SMART" id="SM00470">
    <property type="entry name" value="ParB"/>
    <property type="match status" value="1"/>
</dbReference>
<dbReference type="AlphaFoldDB" id="A0A5R2ATN3"/>
<dbReference type="InterPro" id="IPR050336">
    <property type="entry name" value="Chromosome_partition/occlusion"/>
</dbReference>
<name>A0A5R2ATN3_9LEPT</name>
<dbReference type="InterPro" id="IPR003115">
    <property type="entry name" value="ParB_N"/>
</dbReference>
<evidence type="ECO:0000313" key="2">
    <source>
        <dbReference type="EMBL" id="TGJ99912.1"/>
    </source>
</evidence>
<dbReference type="EMBL" id="RQER01000008">
    <property type="protein sequence ID" value="TGJ99912.1"/>
    <property type="molecule type" value="Genomic_DNA"/>
</dbReference>
<proteinExistence type="predicted"/>
<dbReference type="Gene3D" id="1.10.10.730">
    <property type="entry name" value="KorB DNA-binding domain"/>
    <property type="match status" value="1"/>
</dbReference>
<dbReference type="InterPro" id="IPR036086">
    <property type="entry name" value="ParB/Sulfiredoxin_sf"/>
</dbReference>
<dbReference type="GO" id="GO:0005694">
    <property type="term" value="C:chromosome"/>
    <property type="evidence" value="ECO:0007669"/>
    <property type="project" value="TreeGrafter"/>
</dbReference>
<accession>A0A5R2ATN3</accession>
<dbReference type="Pfam" id="PF02195">
    <property type="entry name" value="ParB_N"/>
    <property type="match status" value="1"/>
</dbReference>
<dbReference type="PANTHER" id="PTHR33375">
    <property type="entry name" value="CHROMOSOME-PARTITIONING PROTEIN PARB-RELATED"/>
    <property type="match status" value="1"/>
</dbReference>
<organism evidence="2 3">
    <name type="scientific">Leptospira langatensis</name>
    <dbReference type="NCBI Taxonomy" id="2484983"/>
    <lineage>
        <taxon>Bacteria</taxon>
        <taxon>Pseudomonadati</taxon>
        <taxon>Spirochaetota</taxon>
        <taxon>Spirochaetia</taxon>
        <taxon>Leptospirales</taxon>
        <taxon>Leptospiraceae</taxon>
        <taxon>Leptospira</taxon>
    </lineage>
</organism>
<feature type="domain" description="ParB-like N-terminal" evidence="1">
    <location>
        <begin position="254"/>
        <end position="354"/>
    </location>
</feature>
<protein>
    <submittedName>
        <fullName evidence="2">Chromosome partitioning protein ParB</fullName>
    </submittedName>
</protein>
<dbReference type="Proteomes" id="UP000297946">
    <property type="component" value="Unassembled WGS sequence"/>
</dbReference>
<sequence>MNAEAFFDPKPNIIYLKETFSKDELVHELIHYADWNNFIDRKAELQYRKDATAAGLLIHENLLSLDKDDVPSEYYEDWFWGNAYLKLGKGGSPSALPIPDFTSIENFLQQNQTKCTSSTAAVLALFHHLETEAGYKFRIQHLYEEVLTYGLQDEQDKIDGIINIDFEKSLLPADGNSFFQRIMTSLEKLRWIFKGRGFPLGTSRVWADKKTRIKTADGWKIQKVPKEHGGGQVDPAISKKEEVKPKNKGIEHPSTIPFNQLRRIKQYTDEKDIDREQINTLKERILNEGYDPSFPIMVDKQDGLWTVVAGNHRHIAVEELVQEGKLPDNFPIPVVVKEFASTNERLAAQVAENQRRTVLPTDEATAYGQMVSNGWSTQKIAEKLGKTPGEINKRLALNNLTPDLFQLVKKKDRSLPLGIAEVLGMFATDASGNPNSTIQLRAFKWYVENRSKYPGRGPSVLQSYIKDLQSGEIESFDLNSVATDIQREALRTVSMEKAITNRKMLEIMLDSLSKSYQRILGDNINALQPETVKELAASLAVSSDKGVQSSAVMGRLDVIIRDLSIIKDSISKKMKEIEADAATPFMFAKSELVDFLSDTDYTLNLSYTLWNEYTRNAA</sequence>